<accession>A0A3S5Y391</accession>
<dbReference type="AlphaFoldDB" id="A0A3S5Y391"/>
<dbReference type="GO" id="GO:0016787">
    <property type="term" value="F:hydrolase activity"/>
    <property type="evidence" value="ECO:0007669"/>
    <property type="project" value="UniProtKB-KW"/>
</dbReference>
<dbReference type="PROSITE" id="PS01174">
    <property type="entry name" value="LIPASE_GDXG_SER"/>
    <property type="match status" value="1"/>
</dbReference>
<sequence length="396" mass="42832">MFPSRSVDRLRGRFGSTTCGPRREDERPMRTTLESMLESAVRTVATVAGALPTPLQRALGGRPVRLDGQELNPEIQLMLRMLALLPDSDFEELPIEKSRAQIDMEARLVSGRPIPMASVESLAIPGPAGPVPARMFRPAGLPTSAPLLVYFHGGGFVLGSLDSHDSLCRFLARNAEVAVLAVDYRLAPEHAFPAAVDDAVSAFRYAVENASALGIDPDRVAVAGDSAGGNLAAVVSQVTRNDDRRPAFQMLFFPWLDMTAKRRSYQLFSDGFFLTEAQMDWYTNHYVPKTEDRSDPQASPILTADLTGLPAAYVAISGFDVLRDEGIEYAERLRAAGVPTTLRVHDDLVHAFVNLTGYGRAGVDALREAAGALRVGLSFAPRRASDPGLGAVELAE</sequence>
<reference evidence="6" key="1">
    <citation type="journal article" date="2010" name="PLoS Genet.">
        <title>The genome of a pathogenic rhodococcus: cooptive virulence underpinned by key gene acquisitions.</title>
        <authorList>
            <person name="Letek M."/>
            <person name="Gonzalez P."/>
            <person name="Macarthur I."/>
            <person name="Rodriguez H."/>
            <person name="Freeman T.C."/>
            <person name="Valero-Rello A."/>
            <person name="Blanco M."/>
            <person name="Buckley T."/>
            <person name="Cherevach I."/>
            <person name="Fahey R."/>
            <person name="Hapeshi A."/>
            <person name="Holdstock J."/>
            <person name="Leadon D."/>
            <person name="Navas J."/>
            <person name="Ocampo A."/>
            <person name="Quail M.A."/>
            <person name="Sanders M."/>
            <person name="Scortti M.M."/>
            <person name="Prescott J.F."/>
            <person name="Fogarty U."/>
            <person name="Meijer W.G."/>
            <person name="Parkhill J."/>
            <person name="Bentley S.D."/>
            <person name="Vazquez-Boland J.A."/>
        </authorList>
    </citation>
    <scope>NUCLEOTIDE SEQUENCE [LARGE SCALE GENOMIC DNA]</scope>
    <source>
        <strain evidence="6 7">103S</strain>
    </source>
</reference>
<dbReference type="InterPro" id="IPR002168">
    <property type="entry name" value="Lipase_GDXG_HIS_AS"/>
</dbReference>
<dbReference type="Pfam" id="PF07859">
    <property type="entry name" value="Abhydrolase_3"/>
    <property type="match status" value="1"/>
</dbReference>
<evidence type="ECO:0000256" key="3">
    <source>
        <dbReference type="PROSITE-ProRule" id="PRU10038"/>
    </source>
</evidence>
<dbReference type="InterPro" id="IPR033140">
    <property type="entry name" value="Lipase_GDXG_put_SER_AS"/>
</dbReference>
<proteinExistence type="inferred from homology"/>
<dbReference type="FunFam" id="3.40.50.1820:FF:000089">
    <property type="entry name" value="Alpha/beta hydrolase"/>
    <property type="match status" value="1"/>
</dbReference>
<feature type="region of interest" description="Disordered" evidence="4">
    <location>
        <begin position="1"/>
        <end position="27"/>
    </location>
</feature>
<dbReference type="PROSITE" id="PS01173">
    <property type="entry name" value="LIPASE_GDXG_HIS"/>
    <property type="match status" value="1"/>
</dbReference>
<organism evidence="6">
    <name type="scientific">Rhodococcus hoagii (strain 103S)</name>
    <name type="common">Rhodococcus equi</name>
    <dbReference type="NCBI Taxonomy" id="685727"/>
    <lineage>
        <taxon>Bacteria</taxon>
        <taxon>Bacillati</taxon>
        <taxon>Actinomycetota</taxon>
        <taxon>Actinomycetes</taxon>
        <taxon>Mycobacteriales</taxon>
        <taxon>Nocardiaceae</taxon>
        <taxon>Prescottella</taxon>
    </lineage>
</organism>
<dbReference type="InterPro" id="IPR050300">
    <property type="entry name" value="GDXG_lipolytic_enzyme"/>
</dbReference>
<keyword evidence="2" id="KW-0378">Hydrolase</keyword>
<dbReference type="KEGG" id="req:REQ_09200"/>
<dbReference type="SUPFAM" id="SSF53474">
    <property type="entry name" value="alpha/beta-Hydrolases"/>
    <property type="match status" value="1"/>
</dbReference>
<dbReference type="PANTHER" id="PTHR48081:SF8">
    <property type="entry name" value="ALPHA_BETA HYDROLASE FOLD-3 DOMAIN-CONTAINING PROTEIN-RELATED"/>
    <property type="match status" value="1"/>
</dbReference>
<protein>
    <submittedName>
        <fullName evidence="6">Lipase</fullName>
    </submittedName>
</protein>
<gene>
    <name evidence="6" type="ordered locus">REQ_09200</name>
</gene>
<dbReference type="InterPro" id="IPR013094">
    <property type="entry name" value="AB_hydrolase_3"/>
</dbReference>
<evidence type="ECO:0000313" key="7">
    <source>
        <dbReference type="Proteomes" id="UP000006892"/>
    </source>
</evidence>
<dbReference type="Gene3D" id="3.40.50.1820">
    <property type="entry name" value="alpha/beta hydrolase"/>
    <property type="match status" value="1"/>
</dbReference>
<evidence type="ECO:0000259" key="5">
    <source>
        <dbReference type="Pfam" id="PF07859"/>
    </source>
</evidence>
<feature type="domain" description="Alpha/beta hydrolase fold-3" evidence="5">
    <location>
        <begin position="148"/>
        <end position="353"/>
    </location>
</feature>
<dbReference type="Proteomes" id="UP001154400">
    <property type="component" value="Chromosome"/>
</dbReference>
<feature type="active site" evidence="3">
    <location>
        <position position="226"/>
    </location>
</feature>
<evidence type="ECO:0000256" key="4">
    <source>
        <dbReference type="SAM" id="MobiDB-lite"/>
    </source>
</evidence>
<feature type="compositionally biased region" description="Basic and acidic residues" evidence="4">
    <location>
        <begin position="1"/>
        <end position="11"/>
    </location>
</feature>
<dbReference type="InterPro" id="IPR029058">
    <property type="entry name" value="AB_hydrolase_fold"/>
</dbReference>
<dbReference type="PANTHER" id="PTHR48081">
    <property type="entry name" value="AB HYDROLASE SUPERFAMILY PROTEIN C4A8.06C"/>
    <property type="match status" value="1"/>
</dbReference>
<evidence type="ECO:0000256" key="1">
    <source>
        <dbReference type="ARBA" id="ARBA00010515"/>
    </source>
</evidence>
<name>A0A3S5Y391_RHOH1</name>
<comment type="similarity">
    <text evidence="1">Belongs to the 'GDXG' lipolytic enzyme family.</text>
</comment>
<evidence type="ECO:0000256" key="2">
    <source>
        <dbReference type="ARBA" id="ARBA00022801"/>
    </source>
</evidence>
<evidence type="ECO:0000313" key="6">
    <source>
        <dbReference type="EMBL" id="CBH47030.1"/>
    </source>
</evidence>
<dbReference type="EMBL" id="FN563149">
    <property type="protein sequence ID" value="CBH47030.1"/>
    <property type="molecule type" value="Genomic_DNA"/>
</dbReference>